<dbReference type="AlphaFoldDB" id="A0A1U9VEN8"/>
<evidence type="ECO:0000313" key="2">
    <source>
        <dbReference type="Proteomes" id="UP000189628"/>
    </source>
</evidence>
<dbReference type="RefSeq" id="WP_078221544.1">
    <property type="nucleotide sequence ID" value="NZ_CP019911.1"/>
</dbReference>
<reference evidence="1 2" key="1">
    <citation type="submission" date="2017-02" db="EMBL/GenBank/DDBJ databases">
        <title>Blood Disease Bacterium A2-HR MARDI.</title>
        <authorList>
            <person name="Badrun R."/>
            <person name="Abu Bakar N."/>
            <person name="Laboh R."/>
        </authorList>
    </citation>
    <scope>NUCLEOTIDE SEQUENCE [LARGE SCALE GENOMIC DNA]</scope>
    <source>
        <strain evidence="1 2">A2-HR MARDI</strain>
    </source>
</reference>
<dbReference type="Proteomes" id="UP000189628">
    <property type="component" value="Chromosome"/>
</dbReference>
<gene>
    <name evidence="1" type="ORF">B0B51_00425</name>
</gene>
<accession>A0A1U9VEN8</accession>
<proteinExistence type="predicted"/>
<protein>
    <submittedName>
        <fullName evidence="1">Uncharacterized protein</fullName>
    </submittedName>
</protein>
<evidence type="ECO:0000313" key="1">
    <source>
        <dbReference type="EMBL" id="AQW28637.1"/>
    </source>
</evidence>
<name>A0A1U9VEN8_9RALS</name>
<dbReference type="EMBL" id="CP019911">
    <property type="protein sequence ID" value="AQW28637.1"/>
    <property type="molecule type" value="Genomic_DNA"/>
</dbReference>
<sequence length="325" mass="34470">MKPDTTLTLQSLDTGDVFEFACFEIPEQIPFGGEQRLNVHELVGGVRVIDAMGATPMPVEWSGQFVGDTALERALYIDGLRKAGLPLMLTWDALAFTVVIKSFHCEFKRYYRLPYRISCEVVEDLTDPVDYIAAPSIDQLITDDMNTANGLASSVGDGTLSSLMGTLNSAISTVSSFAQAAQSTINSVLQPIAAVRAQVGILMQSANGVIQNVTTLGGILPGNPVAQQANKLLGQINAVNQSPTLINLDRVLGRMATNIGTINSGTRQVAVAGGNLYSVAANQYGDPMGWTAIAQANGLKDPQVNGVAQLTIPPYNNQTDGVLNA</sequence>
<organism evidence="1 2">
    <name type="scientific">blood disease bacterium A2-HR MARDI</name>
    <dbReference type="NCBI Taxonomy" id="1944648"/>
    <lineage>
        <taxon>Bacteria</taxon>
        <taxon>Pseudomonadati</taxon>
        <taxon>Pseudomonadota</taxon>
        <taxon>Betaproteobacteria</taxon>
        <taxon>Burkholderiales</taxon>
        <taxon>Burkholderiaceae</taxon>
        <taxon>Ralstonia</taxon>
        <taxon>Ralstonia solanacearum species complex</taxon>
    </lineage>
</organism>